<keyword evidence="3" id="KW-1185">Reference proteome</keyword>
<proteinExistence type="predicted"/>
<accession>A0ABW0PV72</accession>
<evidence type="ECO:0000259" key="1">
    <source>
        <dbReference type="Pfam" id="PF11412"/>
    </source>
</evidence>
<evidence type="ECO:0000313" key="2">
    <source>
        <dbReference type="EMBL" id="MFC5516378.1"/>
    </source>
</evidence>
<dbReference type="EMBL" id="JBHSML010000003">
    <property type="protein sequence ID" value="MFC5516378.1"/>
    <property type="molecule type" value="Genomic_DNA"/>
</dbReference>
<dbReference type="Pfam" id="PF11412">
    <property type="entry name" value="DsbD_N"/>
    <property type="match status" value="1"/>
</dbReference>
<organism evidence="2 3">
    <name type="scientific">Kaistia terrae</name>
    <dbReference type="NCBI Taxonomy" id="537017"/>
    <lineage>
        <taxon>Bacteria</taxon>
        <taxon>Pseudomonadati</taxon>
        <taxon>Pseudomonadota</taxon>
        <taxon>Alphaproteobacteria</taxon>
        <taxon>Hyphomicrobiales</taxon>
        <taxon>Kaistiaceae</taxon>
        <taxon>Kaistia</taxon>
    </lineage>
</organism>
<reference evidence="3" key="1">
    <citation type="journal article" date="2019" name="Int. J. Syst. Evol. Microbiol.">
        <title>The Global Catalogue of Microorganisms (GCM) 10K type strain sequencing project: providing services to taxonomists for standard genome sequencing and annotation.</title>
        <authorList>
            <consortium name="The Broad Institute Genomics Platform"/>
            <consortium name="The Broad Institute Genome Sequencing Center for Infectious Disease"/>
            <person name="Wu L."/>
            <person name="Ma J."/>
        </authorList>
    </citation>
    <scope>NUCLEOTIDE SEQUENCE [LARGE SCALE GENOMIC DNA]</scope>
    <source>
        <strain evidence="3">KACC 12633</strain>
    </source>
</reference>
<name>A0ABW0PV72_9HYPH</name>
<feature type="domain" description="Thiol:disulfide interchange protein DsbD N-terminal" evidence="1">
    <location>
        <begin position="12"/>
        <end position="113"/>
    </location>
</feature>
<comment type="caution">
    <text evidence="2">The sequence shown here is derived from an EMBL/GenBank/DDBJ whole genome shotgun (WGS) entry which is preliminary data.</text>
</comment>
<dbReference type="InterPro" id="IPR028250">
    <property type="entry name" value="DsbDN"/>
</dbReference>
<evidence type="ECO:0000313" key="3">
    <source>
        <dbReference type="Proteomes" id="UP001596150"/>
    </source>
</evidence>
<gene>
    <name evidence="2" type="ORF">ACFPP9_11405</name>
</gene>
<sequence length="247" mass="25952">MRARLVVAAPAAGGALDGAIEIELAPGWKTYWRSPGDAGVPPRFDFSASTNAEAQPVEFPAPERYDDGFAASNVYHDRVVLPVRFVVADDAKPVALDVKMDIGICEEICIPVNLNVQLDVPIGAGDSAAAALVATARADLPGPGRPGQFEVASLQRVGGSEQKPEFEAIVVSEKVDDTVLFIETPGDWYAAAPRPVAIAPGKNGFRFTVDRRSAAGGIAGAKIRLTLTEGEDATSRTFTLDASHATP</sequence>
<protein>
    <submittedName>
        <fullName evidence="2">Protein-disulfide reductase DsbD domain-containing protein</fullName>
    </submittedName>
</protein>
<dbReference type="RefSeq" id="WP_266344366.1">
    <property type="nucleotide sequence ID" value="NZ_JAPKNH010000004.1"/>
</dbReference>
<dbReference type="Proteomes" id="UP001596150">
    <property type="component" value="Unassembled WGS sequence"/>
</dbReference>